<comment type="caution">
    <text evidence="1">The sequence shown here is derived from an EMBL/GenBank/DDBJ whole genome shotgun (WGS) entry which is preliminary data.</text>
</comment>
<protein>
    <submittedName>
        <fullName evidence="1">Uncharacterized protein</fullName>
    </submittedName>
</protein>
<evidence type="ECO:0000313" key="2">
    <source>
        <dbReference type="Proteomes" id="UP000321659"/>
    </source>
</evidence>
<name>A0A5C6M7P8_9LACO</name>
<dbReference type="RefSeq" id="WP_146303337.1">
    <property type="nucleotide sequence ID" value="NZ_JANXKU010000004.1"/>
</dbReference>
<reference evidence="1 2" key="1">
    <citation type="submission" date="2019-04" db="EMBL/GenBank/DDBJ databases">
        <title>In vitro growth and metabolic characteristics of meat-borne Lactobacillus algidus strains.</title>
        <authorList>
            <person name="Sade E."/>
            <person name="Per J."/>
            <person name="Tytti H."/>
            <person name="Johanna B.K."/>
        </authorList>
    </citation>
    <scope>NUCLEOTIDE SEQUENCE [LARGE SCALE GENOMIC DNA]</scope>
    <source>
        <strain evidence="1 2">LTS37-1</strain>
    </source>
</reference>
<organism evidence="1 2">
    <name type="scientific">Dellaglioa algida</name>
    <dbReference type="NCBI Taxonomy" id="105612"/>
    <lineage>
        <taxon>Bacteria</taxon>
        <taxon>Bacillati</taxon>
        <taxon>Bacillota</taxon>
        <taxon>Bacilli</taxon>
        <taxon>Lactobacillales</taxon>
        <taxon>Lactobacillaceae</taxon>
        <taxon>Dellaglioa</taxon>
    </lineage>
</organism>
<evidence type="ECO:0000313" key="1">
    <source>
        <dbReference type="EMBL" id="TWW10257.1"/>
    </source>
</evidence>
<accession>A0A5C6M7P8</accession>
<proteinExistence type="predicted"/>
<dbReference type="EMBL" id="SRRQ01000018">
    <property type="protein sequence ID" value="TWW10257.1"/>
    <property type="molecule type" value="Genomic_DNA"/>
</dbReference>
<dbReference type="InterPro" id="IPR046557">
    <property type="entry name" value="DUF6711"/>
</dbReference>
<sequence>MSGSLAINGKSVKTPKEFSVGLQDIDADSSGRNASGQMVRDVIAKKVKLEMKWGSLSDAEIASLLRDVDGKFFSVTYPDPKVGGQATKTFYAGDRTSPSYSWNDKYKSMKWEGLSMNFVEQ</sequence>
<dbReference type="AlphaFoldDB" id="A0A5C6M7P8"/>
<dbReference type="Pfam" id="PF20458">
    <property type="entry name" value="DUF6711"/>
    <property type="match status" value="1"/>
</dbReference>
<dbReference type="Proteomes" id="UP000321659">
    <property type="component" value="Unassembled WGS sequence"/>
</dbReference>
<gene>
    <name evidence="1" type="ORF">LABALGLTS371_15450</name>
</gene>